<comment type="caution">
    <text evidence="2">The sequence shown here is derived from an EMBL/GenBank/DDBJ whole genome shotgun (WGS) entry which is preliminary data.</text>
</comment>
<proteinExistence type="predicted"/>
<feature type="domain" description="F-box" evidence="1">
    <location>
        <begin position="23"/>
        <end position="63"/>
    </location>
</feature>
<dbReference type="Pfam" id="PF00646">
    <property type="entry name" value="F-box"/>
    <property type="match status" value="1"/>
</dbReference>
<dbReference type="SUPFAM" id="SSF81383">
    <property type="entry name" value="F-box domain"/>
    <property type="match status" value="1"/>
</dbReference>
<dbReference type="Pfam" id="PF24681">
    <property type="entry name" value="Kelch_KLHDC2_KLHL20_DRC7"/>
    <property type="match status" value="1"/>
</dbReference>
<dbReference type="SUPFAM" id="SSF117281">
    <property type="entry name" value="Kelch motif"/>
    <property type="match status" value="1"/>
</dbReference>
<dbReference type="Gene3D" id="2.120.10.80">
    <property type="entry name" value="Kelch-type beta propeller"/>
    <property type="match status" value="1"/>
</dbReference>
<dbReference type="InterPro" id="IPR044595">
    <property type="entry name" value="KMD1-4"/>
</dbReference>
<reference evidence="2 3" key="1">
    <citation type="journal article" date="2018" name="PLoS Genet.">
        <title>Population sequencing reveals clonal diversity and ancestral inbreeding in the grapevine cultivar Chardonnay.</title>
        <authorList>
            <person name="Roach M.J."/>
            <person name="Johnson D.L."/>
            <person name="Bohlmann J."/>
            <person name="van Vuuren H.J."/>
            <person name="Jones S.J."/>
            <person name="Pretorius I.S."/>
            <person name="Schmidt S.A."/>
            <person name="Borneman A.R."/>
        </authorList>
    </citation>
    <scope>NUCLEOTIDE SEQUENCE [LARGE SCALE GENOMIC DNA]</scope>
    <source>
        <strain evidence="3">cv. Chardonnay</strain>
        <tissue evidence="2">Leaf</tissue>
    </source>
</reference>
<dbReference type="InterPro" id="IPR006652">
    <property type="entry name" value="Kelch_1"/>
</dbReference>
<dbReference type="InterPro" id="IPR036047">
    <property type="entry name" value="F-box-like_dom_sf"/>
</dbReference>
<evidence type="ECO:0000313" key="2">
    <source>
        <dbReference type="EMBL" id="RVW22161.1"/>
    </source>
</evidence>
<dbReference type="GO" id="GO:2000762">
    <property type="term" value="P:regulation of phenylpropanoid metabolic process"/>
    <property type="evidence" value="ECO:0007669"/>
    <property type="project" value="InterPro"/>
</dbReference>
<dbReference type="GO" id="GO:0080037">
    <property type="term" value="P:negative regulation of cytokinin-activated signaling pathway"/>
    <property type="evidence" value="ECO:0007669"/>
    <property type="project" value="InterPro"/>
</dbReference>
<dbReference type="SMART" id="SM00612">
    <property type="entry name" value="Kelch"/>
    <property type="match status" value="2"/>
</dbReference>
<evidence type="ECO:0000313" key="3">
    <source>
        <dbReference type="Proteomes" id="UP000288805"/>
    </source>
</evidence>
<organism evidence="2 3">
    <name type="scientific">Vitis vinifera</name>
    <name type="common">Grape</name>
    <dbReference type="NCBI Taxonomy" id="29760"/>
    <lineage>
        <taxon>Eukaryota</taxon>
        <taxon>Viridiplantae</taxon>
        <taxon>Streptophyta</taxon>
        <taxon>Embryophyta</taxon>
        <taxon>Tracheophyta</taxon>
        <taxon>Spermatophyta</taxon>
        <taxon>Magnoliopsida</taxon>
        <taxon>eudicotyledons</taxon>
        <taxon>Gunneridae</taxon>
        <taxon>Pentapetalae</taxon>
        <taxon>rosids</taxon>
        <taxon>Vitales</taxon>
        <taxon>Vitaceae</taxon>
        <taxon>Viteae</taxon>
        <taxon>Vitis</taxon>
    </lineage>
</organism>
<protein>
    <submittedName>
        <fullName evidence="2">F-box/kelch-repeat protein</fullName>
    </submittedName>
</protein>
<dbReference type="AlphaFoldDB" id="A0A438CG17"/>
<dbReference type="PANTHER" id="PTHR46407:SF4">
    <property type="entry name" value="F-BOX DOMAIN-CONTAINING PROTEIN"/>
    <property type="match status" value="1"/>
</dbReference>
<dbReference type="EMBL" id="QGNW01002247">
    <property type="protein sequence ID" value="RVW22161.1"/>
    <property type="molecule type" value="Genomic_DNA"/>
</dbReference>
<name>A0A438CG17_VITVI</name>
<dbReference type="InterPro" id="IPR015915">
    <property type="entry name" value="Kelch-typ_b-propeller"/>
</dbReference>
<dbReference type="PANTHER" id="PTHR46407">
    <property type="entry name" value="OS02G0208700 PROTEIN"/>
    <property type="match status" value="1"/>
</dbReference>
<dbReference type="InterPro" id="IPR001810">
    <property type="entry name" value="F-box_dom"/>
</dbReference>
<accession>A0A438CG17</accession>
<dbReference type="SMART" id="SM00256">
    <property type="entry name" value="FBOX"/>
    <property type="match status" value="1"/>
</dbReference>
<sequence length="376" mass="42031">MEAFRKLSSPKDMAQFTELIPGLPEEIALECFTRLPYTSHRVAAQVCRRWGELLQGKEFYYLRKQTGFTHKAACLVQALPVLSESDGRKPVRPPSYGISVFDSVSRTWERIAPVPKYPDGLPLFCQVTSSEGKLVVMGGWDPESYDPVKDVFVYDFTTRRWKQGRDMPSKRSFFAAGELEGRIFVAGGHDDSKNALSTAWVYDVRRDEWSELTRMSDERDECQGVVIGSEFWVVSGYGTESQGGFVKSAESLDLETGRWSRVDEAWGTNQCPRSCVGVGKDGKLFSWAESDTAVGVGACAVDLGDWTLLTGSAYQGAPQGFFLVERKEGQNGKLERIEWGMDFRDLYNQGVAWRSDGGAVTSLYVFSCFCFGLQVN</sequence>
<dbReference type="Proteomes" id="UP000288805">
    <property type="component" value="Unassembled WGS sequence"/>
</dbReference>
<dbReference type="Gene3D" id="1.20.1280.50">
    <property type="match status" value="1"/>
</dbReference>
<dbReference type="CDD" id="cd22152">
    <property type="entry name" value="F-box_AtAFR-like"/>
    <property type="match status" value="1"/>
</dbReference>
<gene>
    <name evidence="2" type="primary">VvCHDh001067_0</name>
    <name evidence="2" type="ORF">CK203_097150</name>
</gene>
<evidence type="ECO:0000259" key="1">
    <source>
        <dbReference type="SMART" id="SM00256"/>
    </source>
</evidence>